<accession>A0AAD7QLB2</accession>
<comment type="subcellular location">
    <subcellularLocation>
        <location evidence="1 16">Endoplasmic reticulum membrane</location>
        <topology evidence="1 16">Multi-pass membrane protein</topology>
    </subcellularLocation>
</comment>
<gene>
    <name evidence="18" type="ORF">POJ06DRAFT_297503</name>
</gene>
<comment type="pathway">
    <text evidence="2 16">Glycerolipid metabolism; triacylglycerol biosynthesis.</text>
</comment>
<reference evidence="18" key="1">
    <citation type="submission" date="2023-03" db="EMBL/GenBank/DDBJ databases">
        <title>Near-Complete genome sequence of Lipomyces tetrasporous NRRL Y-64009, an oleaginous yeast capable of growing on lignocellulosic hydrolysates.</title>
        <authorList>
            <consortium name="Lawrence Berkeley National Laboratory"/>
            <person name="Jagtap S.S."/>
            <person name="Liu J.-J."/>
            <person name="Walukiewicz H.E."/>
            <person name="Pangilinan J."/>
            <person name="Lipzen A."/>
            <person name="Ahrendt S."/>
            <person name="Koriabine M."/>
            <person name="Cobaugh K."/>
            <person name="Salamov A."/>
            <person name="Yoshinaga Y."/>
            <person name="Ng V."/>
            <person name="Daum C."/>
            <person name="Grigoriev I.V."/>
            <person name="Slininger P.J."/>
            <person name="Dien B.S."/>
            <person name="Jin Y.-S."/>
            <person name="Rao C.V."/>
        </authorList>
    </citation>
    <scope>NUCLEOTIDE SEQUENCE</scope>
    <source>
        <strain evidence="18">NRRL Y-64009</strain>
    </source>
</reference>
<evidence type="ECO:0000256" key="11">
    <source>
        <dbReference type="ARBA" id="ARBA00022989"/>
    </source>
</evidence>
<evidence type="ECO:0000256" key="9">
    <source>
        <dbReference type="ARBA" id="ARBA00022798"/>
    </source>
</evidence>
<dbReference type="GO" id="GO:0004144">
    <property type="term" value="F:diacylglycerol O-acyltransferase activity"/>
    <property type="evidence" value="ECO:0007669"/>
    <property type="project" value="UniProtKB-UniRule"/>
</dbReference>
<evidence type="ECO:0000256" key="15">
    <source>
        <dbReference type="ARBA" id="ARBA00048109"/>
    </source>
</evidence>
<dbReference type="Pfam" id="PF03982">
    <property type="entry name" value="DAGAT"/>
    <property type="match status" value="1"/>
</dbReference>
<dbReference type="GO" id="GO:0019432">
    <property type="term" value="P:triglyceride biosynthetic process"/>
    <property type="evidence" value="ECO:0007669"/>
    <property type="project" value="UniProtKB-UniRule"/>
</dbReference>
<comment type="caution">
    <text evidence="18">The sequence shown here is derived from an EMBL/GenBank/DDBJ whole genome shotgun (WGS) entry which is preliminary data.</text>
</comment>
<comment type="catalytic activity">
    <reaction evidence="15 16">
        <text>an acyl-CoA + a 1,2-diacyl-sn-glycerol = a triacyl-sn-glycerol + CoA</text>
        <dbReference type="Rhea" id="RHEA:10868"/>
        <dbReference type="ChEBI" id="CHEBI:17815"/>
        <dbReference type="ChEBI" id="CHEBI:57287"/>
        <dbReference type="ChEBI" id="CHEBI:58342"/>
        <dbReference type="ChEBI" id="CHEBI:64615"/>
        <dbReference type="EC" id="2.3.1.20"/>
    </reaction>
</comment>
<dbReference type="EC" id="2.3.1.20" evidence="5 16"/>
<keyword evidence="14 16" id="KW-0012">Acyltransferase</keyword>
<feature type="transmembrane region" description="Helical" evidence="16">
    <location>
        <begin position="38"/>
        <end position="60"/>
    </location>
</feature>
<evidence type="ECO:0000256" key="6">
    <source>
        <dbReference type="ARBA" id="ARBA00022516"/>
    </source>
</evidence>
<keyword evidence="9" id="KW-0319">Glycerol metabolism</keyword>
<evidence type="ECO:0000256" key="17">
    <source>
        <dbReference type="SAM" id="MobiDB-lite"/>
    </source>
</evidence>
<evidence type="ECO:0000256" key="5">
    <source>
        <dbReference type="ARBA" id="ARBA00013244"/>
    </source>
</evidence>
<keyword evidence="10 16" id="KW-0256">Endoplasmic reticulum</keyword>
<evidence type="ECO:0000256" key="16">
    <source>
        <dbReference type="RuleBase" id="RU367023"/>
    </source>
</evidence>
<evidence type="ECO:0000256" key="10">
    <source>
        <dbReference type="ARBA" id="ARBA00022824"/>
    </source>
</evidence>
<dbReference type="PANTHER" id="PTHR12317:SF0">
    <property type="entry name" value="ACYLTRANSFERASE"/>
    <property type="match status" value="1"/>
</dbReference>
<evidence type="ECO:0000256" key="12">
    <source>
        <dbReference type="ARBA" id="ARBA00023098"/>
    </source>
</evidence>
<evidence type="ECO:0000313" key="18">
    <source>
        <dbReference type="EMBL" id="KAJ8097080.1"/>
    </source>
</evidence>
<evidence type="ECO:0000256" key="3">
    <source>
        <dbReference type="ARBA" id="ARBA00005189"/>
    </source>
</evidence>
<organism evidence="18 19">
    <name type="scientific">Lipomyces tetrasporus</name>
    <dbReference type="NCBI Taxonomy" id="54092"/>
    <lineage>
        <taxon>Eukaryota</taxon>
        <taxon>Fungi</taxon>
        <taxon>Dikarya</taxon>
        <taxon>Ascomycota</taxon>
        <taxon>Saccharomycotina</taxon>
        <taxon>Lipomycetes</taxon>
        <taxon>Lipomycetales</taxon>
        <taxon>Lipomycetaceae</taxon>
        <taxon>Lipomyces</taxon>
    </lineage>
</organism>
<keyword evidence="7" id="KW-0808">Transferase</keyword>
<protein>
    <recommendedName>
        <fullName evidence="5 16">Diacylglycerol O-acyltransferase</fullName>
        <ecNumber evidence="5 16">2.3.1.20</ecNumber>
    </recommendedName>
</protein>
<sequence>MSEKTEAQVQALPKQPTAPRTVHHAPLHIPLERRLQTLAVLFHTIALPYCIGLFFLMLAFPPCWPLLIMYVIYAYGFDHSSSNGEISRRRSPLFRRLPLFRLYCDYFPITIHREVPLEPTFPGRLREPSGVVERWIAKIFGVQDAVVDPKEPDSKANLSGTGNGTTKKVGPRYVFGYHPHGIVSLGAFGAIGTEGAGWEKLFPGIPVSLLTLETNFQLPFYREYLLSLGIASVSRRSCTNLLKHNQSICIVIGGAQESLLAEPGTLDLVLLKRRGFVKLAMSAPRVSDQPTCLVPILSFGENDVYDQVRGDQTSRLYKIQTFVKKTAGFTLPLMYARGIFNYDFGLMPYRRQMTLVVGNPIAVPYVAQPTEAEIEVYHKKYVDELNRLWDTYKDDYFVDYKGKEAKNSELRFVE</sequence>
<evidence type="ECO:0000256" key="14">
    <source>
        <dbReference type="ARBA" id="ARBA00023315"/>
    </source>
</evidence>
<evidence type="ECO:0000256" key="7">
    <source>
        <dbReference type="ARBA" id="ARBA00022679"/>
    </source>
</evidence>
<keyword evidence="13 16" id="KW-0472">Membrane</keyword>
<dbReference type="Proteomes" id="UP001217417">
    <property type="component" value="Unassembled WGS sequence"/>
</dbReference>
<comment type="pathway">
    <text evidence="3">Lipid metabolism.</text>
</comment>
<dbReference type="GeneID" id="80885769"/>
<dbReference type="CDD" id="cd07987">
    <property type="entry name" value="LPLAT_MGAT-like"/>
    <property type="match status" value="1"/>
</dbReference>
<evidence type="ECO:0000256" key="1">
    <source>
        <dbReference type="ARBA" id="ARBA00004477"/>
    </source>
</evidence>
<keyword evidence="11 16" id="KW-1133">Transmembrane helix</keyword>
<dbReference type="EMBL" id="JARPMG010000012">
    <property type="protein sequence ID" value="KAJ8097080.1"/>
    <property type="molecule type" value="Genomic_DNA"/>
</dbReference>
<dbReference type="GO" id="GO:0005789">
    <property type="term" value="C:endoplasmic reticulum membrane"/>
    <property type="evidence" value="ECO:0007669"/>
    <property type="project" value="UniProtKB-SubCell"/>
</dbReference>
<dbReference type="AlphaFoldDB" id="A0AAD7QLB2"/>
<evidence type="ECO:0000256" key="4">
    <source>
        <dbReference type="ARBA" id="ARBA00005420"/>
    </source>
</evidence>
<comment type="function">
    <text evidence="16">Catalyzes the terminal and only committed step in triacylglycerol synthesis by using diacylglycerol and fatty acyl CoA as substrates.</text>
</comment>
<evidence type="ECO:0000256" key="2">
    <source>
        <dbReference type="ARBA" id="ARBA00004771"/>
    </source>
</evidence>
<comment type="similarity">
    <text evidence="4 16">Belongs to the diacylglycerol acyltransferase family.</text>
</comment>
<dbReference type="PANTHER" id="PTHR12317">
    <property type="entry name" value="DIACYLGLYCEROL O-ACYLTRANSFERASE"/>
    <property type="match status" value="1"/>
</dbReference>
<dbReference type="RefSeq" id="XP_056040530.1">
    <property type="nucleotide sequence ID" value="XM_056190603.1"/>
</dbReference>
<comment type="caution">
    <text evidence="16">Lacks conserved residue(s) required for the propagation of feature annotation.</text>
</comment>
<keyword evidence="12 16" id="KW-0443">Lipid metabolism</keyword>
<proteinExistence type="inferred from homology"/>
<evidence type="ECO:0000313" key="19">
    <source>
        <dbReference type="Proteomes" id="UP001217417"/>
    </source>
</evidence>
<dbReference type="InterPro" id="IPR007130">
    <property type="entry name" value="DAGAT"/>
</dbReference>
<keyword evidence="8 16" id="KW-0812">Transmembrane</keyword>
<evidence type="ECO:0000256" key="8">
    <source>
        <dbReference type="ARBA" id="ARBA00022692"/>
    </source>
</evidence>
<keyword evidence="6 16" id="KW-0444">Lipid biosynthesis</keyword>
<keyword evidence="19" id="KW-1185">Reference proteome</keyword>
<dbReference type="GO" id="GO:0006071">
    <property type="term" value="P:glycerol metabolic process"/>
    <property type="evidence" value="ECO:0007669"/>
    <property type="project" value="UniProtKB-UniRule"/>
</dbReference>
<name>A0AAD7QLB2_9ASCO</name>
<feature type="region of interest" description="Disordered" evidence="17">
    <location>
        <begin position="1"/>
        <end position="21"/>
    </location>
</feature>
<evidence type="ECO:0000256" key="13">
    <source>
        <dbReference type="ARBA" id="ARBA00023136"/>
    </source>
</evidence>